<keyword evidence="1" id="KW-1133">Transmembrane helix</keyword>
<reference evidence="2 3" key="1">
    <citation type="submission" date="2018-05" db="EMBL/GenBank/DDBJ databases">
        <title>Genome sequences of two Antarctic strains of Pseudomonas prosekii: insights into adaptation to extreme conditions.</title>
        <authorList>
            <person name="Snopkova K."/>
            <person name="Dufkova K."/>
            <person name="Cejkova D."/>
            <person name="Sedlacek I."/>
            <person name="Smajs D."/>
        </authorList>
    </citation>
    <scope>NUCLEOTIDE SEQUENCE [LARGE SCALE GENOMIC DNA]</scope>
    <source>
        <strain evidence="2 3">P2673</strain>
    </source>
</reference>
<comment type="caution">
    <text evidence="2">The sequence shown here is derived from an EMBL/GenBank/DDBJ whole genome shotgun (WGS) entry which is preliminary data.</text>
</comment>
<protein>
    <submittedName>
        <fullName evidence="2">DUF3649 domain-containing protein</fullName>
    </submittedName>
</protein>
<evidence type="ECO:0000313" key="2">
    <source>
        <dbReference type="EMBL" id="PWE40942.1"/>
    </source>
</evidence>
<feature type="transmembrane region" description="Helical" evidence="1">
    <location>
        <begin position="49"/>
        <end position="70"/>
    </location>
</feature>
<evidence type="ECO:0000256" key="1">
    <source>
        <dbReference type="SAM" id="Phobius"/>
    </source>
</evidence>
<name>A0A2U2D323_9PSED</name>
<dbReference type="AlphaFoldDB" id="A0A2U2D323"/>
<gene>
    <name evidence="2" type="ORF">C9I49_22445</name>
</gene>
<keyword evidence="1" id="KW-0472">Membrane</keyword>
<dbReference type="Pfam" id="PF12365">
    <property type="entry name" value="DUF3649"/>
    <property type="match status" value="1"/>
</dbReference>
<proteinExistence type="predicted"/>
<keyword evidence="1" id="KW-0812">Transmembrane</keyword>
<feature type="transmembrane region" description="Helical" evidence="1">
    <location>
        <begin position="77"/>
        <end position="98"/>
    </location>
</feature>
<organism evidence="2 3">
    <name type="scientific">Pseudomonas prosekii</name>
    <dbReference type="NCBI Taxonomy" id="1148509"/>
    <lineage>
        <taxon>Bacteria</taxon>
        <taxon>Pseudomonadati</taxon>
        <taxon>Pseudomonadota</taxon>
        <taxon>Gammaproteobacteria</taxon>
        <taxon>Pseudomonadales</taxon>
        <taxon>Pseudomonadaceae</taxon>
        <taxon>Pseudomonas</taxon>
    </lineage>
</organism>
<dbReference type="OrthoDB" id="1684279at2"/>
<dbReference type="RefSeq" id="WP_109521978.1">
    <property type="nucleotide sequence ID" value="NZ_QFAW01000038.1"/>
</dbReference>
<dbReference type="InterPro" id="IPR022109">
    <property type="entry name" value="DUF3649"/>
</dbReference>
<feature type="transmembrane region" description="Helical" evidence="1">
    <location>
        <begin position="20"/>
        <end position="43"/>
    </location>
</feature>
<accession>A0A2U2D323</accession>
<dbReference type="Proteomes" id="UP000245056">
    <property type="component" value="Unassembled WGS sequence"/>
</dbReference>
<dbReference type="EMBL" id="QFAW01000038">
    <property type="protein sequence ID" value="PWE40942.1"/>
    <property type="molecule type" value="Genomic_DNA"/>
</dbReference>
<sequence length="101" mass="10768">MKGKISMLPVSYRLAVTSRVLAAVVGGYVVAALASISLSLWLPMARAEAVVTGMMTSFLAYLVAVLWCFACRSAWQAWLGMLVPSVVLGAISALAYWMGHS</sequence>
<evidence type="ECO:0000313" key="3">
    <source>
        <dbReference type="Proteomes" id="UP000245056"/>
    </source>
</evidence>